<organism evidence="9 10">
    <name type="scientific">Musa troglodytarum</name>
    <name type="common">fe'i banana</name>
    <dbReference type="NCBI Taxonomy" id="320322"/>
    <lineage>
        <taxon>Eukaryota</taxon>
        <taxon>Viridiplantae</taxon>
        <taxon>Streptophyta</taxon>
        <taxon>Embryophyta</taxon>
        <taxon>Tracheophyta</taxon>
        <taxon>Spermatophyta</taxon>
        <taxon>Magnoliopsida</taxon>
        <taxon>Liliopsida</taxon>
        <taxon>Zingiberales</taxon>
        <taxon>Musaceae</taxon>
        <taxon>Musa</taxon>
    </lineage>
</organism>
<dbReference type="SUPFAM" id="SSF50978">
    <property type="entry name" value="WD40 repeat-like"/>
    <property type="match status" value="1"/>
</dbReference>
<evidence type="ECO:0000256" key="1">
    <source>
        <dbReference type="ARBA" id="ARBA00004123"/>
    </source>
</evidence>
<accession>A0A9E7HM96</accession>
<proteinExistence type="inferred from homology"/>
<dbReference type="GO" id="GO:0003700">
    <property type="term" value="F:DNA-binding transcription factor activity"/>
    <property type="evidence" value="ECO:0007669"/>
    <property type="project" value="TreeGrafter"/>
</dbReference>
<protein>
    <submittedName>
        <fullName evidence="9">WD domain, G-beta repeat</fullName>
    </submittedName>
</protein>
<comment type="subcellular location">
    <subcellularLocation>
        <location evidence="1">Nucleus</location>
    </subcellularLocation>
</comment>
<feature type="region of interest" description="Disordered" evidence="8">
    <location>
        <begin position="481"/>
        <end position="531"/>
    </location>
</feature>
<dbReference type="InterPro" id="IPR015943">
    <property type="entry name" value="WD40/YVTN_repeat-like_dom_sf"/>
</dbReference>
<dbReference type="EMBL" id="CP097510">
    <property type="protein sequence ID" value="URE35956.1"/>
    <property type="molecule type" value="Genomic_DNA"/>
</dbReference>
<dbReference type="InterPro" id="IPR010409">
    <property type="entry name" value="GAGA-bd_tscrpt_act"/>
</dbReference>
<evidence type="ECO:0000256" key="6">
    <source>
        <dbReference type="ARBA" id="ARBA00023242"/>
    </source>
</evidence>
<evidence type="ECO:0000313" key="10">
    <source>
        <dbReference type="Proteomes" id="UP001055439"/>
    </source>
</evidence>
<feature type="repeat" description="WD" evidence="7">
    <location>
        <begin position="23"/>
        <end position="64"/>
    </location>
</feature>
<dbReference type="InterPro" id="IPR001680">
    <property type="entry name" value="WD40_rpt"/>
</dbReference>
<keyword evidence="10" id="KW-1185">Reference proteome</keyword>
<dbReference type="Pfam" id="PF06217">
    <property type="entry name" value="GAGA_bind"/>
    <property type="match status" value="1"/>
</dbReference>
<gene>
    <name evidence="9" type="ORF">MUK42_12932</name>
</gene>
<evidence type="ECO:0000256" key="4">
    <source>
        <dbReference type="ARBA" id="ARBA00023125"/>
    </source>
</evidence>
<keyword evidence="4" id="KW-0238">DNA-binding</keyword>
<dbReference type="PROSITE" id="PS50294">
    <property type="entry name" value="WD_REPEATS_REGION"/>
    <property type="match status" value="1"/>
</dbReference>
<dbReference type="Gene3D" id="2.130.10.10">
    <property type="entry name" value="YVTN repeat-like/Quinoprotein amine dehydrogenase"/>
    <property type="match status" value="1"/>
</dbReference>
<reference evidence="9" key="1">
    <citation type="submission" date="2022-05" db="EMBL/GenBank/DDBJ databases">
        <title>The Musa troglodytarum L. genome provides insights into the mechanism of non-climacteric behaviour and enrichment of carotenoids.</title>
        <authorList>
            <person name="Wang J."/>
        </authorList>
    </citation>
    <scope>NUCLEOTIDE SEQUENCE</scope>
    <source>
        <tissue evidence="9">Leaf</tissue>
    </source>
</reference>
<dbReference type="OrthoDB" id="7668193at2759"/>
<feature type="region of interest" description="Disordered" evidence="8">
    <location>
        <begin position="161"/>
        <end position="181"/>
    </location>
</feature>
<comment type="similarity">
    <text evidence="2">Belongs to the BBR/BPC family.</text>
</comment>
<feature type="region of interest" description="Disordered" evidence="8">
    <location>
        <begin position="1"/>
        <end position="20"/>
    </location>
</feature>
<evidence type="ECO:0000256" key="2">
    <source>
        <dbReference type="ARBA" id="ARBA00007911"/>
    </source>
</evidence>
<name>A0A9E7HM96_9LILI</name>
<dbReference type="GO" id="GO:0043565">
    <property type="term" value="F:sequence-specific DNA binding"/>
    <property type="evidence" value="ECO:0007669"/>
    <property type="project" value="TreeGrafter"/>
</dbReference>
<dbReference type="InterPro" id="IPR036322">
    <property type="entry name" value="WD40_repeat_dom_sf"/>
</dbReference>
<dbReference type="PROSITE" id="PS50082">
    <property type="entry name" value="WD_REPEATS_2"/>
    <property type="match status" value="1"/>
</dbReference>
<sequence length="660" mass="73466">MSVVSSRGDGEKRRPPPDPVAVLRGHRASIMDATFHPSRSFLFTGAADGELRIWDTVQHRTLSSTWAHGGAAGVYCVATSPSIGERVVSQGRDGTCKCWEIEESGLSRKPLVTFRTNTYHFCKLSLVKTPASTELLGQNSVDPLDVKSACSTNDHKVHRETLDSEEGGRYFPDVNSDETSPKQIEGFNTARGSMLMAVAGEESYQVKIWDLNSGQWLMCLPQISDAISTESPIKRRVLSLALDGLCNGGISGAADNKVVLFHLDHRKSLHRLRSGRGMLVVSTTTETTSPPPGRKPQCSYRSACIFAFILKLDLNMVDGGHRQHKRHKPDQFRSIHNKIMPQNQMKDHPALKIIALIAERDSAVQERDLAISEKTAALAELDMALKERDAAFAERDNAILERDNAIAALRYAREKSYNGYNEQGCCSWCTPPLWTSHRHQDAHLDVHESPPQLADAPYDHIRQMHITEAYPISMVPDYSEKEMKAKKISTSTQATPHKRSSKSLRKSKKGRGDDSNKLVSRAKKHGKLKGQEMVGGKKDLNEVPMMTDTWRNCNLGFDEFSVNELSVPAPVCSCTGKLRQCYRWGDFGWQSSCCTSSLSMYPLPVMPNKRHARMGGRKMSGSAFRKLLGCLAADGYDLSMAVDLKNHWAKHGTNRYITIR</sequence>
<dbReference type="Proteomes" id="UP001055439">
    <property type="component" value="Chromosome 8"/>
</dbReference>
<dbReference type="SMART" id="SM00320">
    <property type="entry name" value="WD40"/>
    <property type="match status" value="2"/>
</dbReference>
<evidence type="ECO:0000256" key="7">
    <source>
        <dbReference type="PROSITE-ProRule" id="PRU00221"/>
    </source>
</evidence>
<feature type="compositionally biased region" description="Basic residues" evidence="8">
    <location>
        <begin position="496"/>
        <end position="509"/>
    </location>
</feature>
<keyword evidence="5" id="KW-0804">Transcription</keyword>
<evidence type="ECO:0000256" key="3">
    <source>
        <dbReference type="ARBA" id="ARBA00023015"/>
    </source>
</evidence>
<evidence type="ECO:0000313" key="9">
    <source>
        <dbReference type="EMBL" id="URE35956.1"/>
    </source>
</evidence>
<dbReference type="AlphaFoldDB" id="A0A9E7HM96"/>
<keyword evidence="3" id="KW-0805">Transcription regulation</keyword>
<dbReference type="GO" id="GO:0005634">
    <property type="term" value="C:nucleus"/>
    <property type="evidence" value="ECO:0007669"/>
    <property type="project" value="UniProtKB-SubCell"/>
</dbReference>
<keyword evidence="7" id="KW-0853">WD repeat</keyword>
<evidence type="ECO:0000256" key="5">
    <source>
        <dbReference type="ARBA" id="ARBA00023163"/>
    </source>
</evidence>
<dbReference type="GO" id="GO:0009723">
    <property type="term" value="P:response to ethylene"/>
    <property type="evidence" value="ECO:0007669"/>
    <property type="project" value="TreeGrafter"/>
</dbReference>
<keyword evidence="6" id="KW-0539">Nucleus</keyword>
<dbReference type="SMART" id="SM01226">
    <property type="entry name" value="GAGA_bind"/>
    <property type="match status" value="1"/>
</dbReference>
<evidence type="ECO:0000256" key="8">
    <source>
        <dbReference type="SAM" id="MobiDB-lite"/>
    </source>
</evidence>
<dbReference type="PANTHER" id="PTHR31421">
    <property type="entry name" value="PROTEIN BASIC PENTACYSTEINE3"/>
    <property type="match status" value="1"/>
</dbReference>
<dbReference type="PANTHER" id="PTHR31421:SF2">
    <property type="entry name" value="PROTEIN BASIC PENTACYSTEINE6"/>
    <property type="match status" value="1"/>
</dbReference>
<dbReference type="Pfam" id="PF00400">
    <property type="entry name" value="WD40"/>
    <property type="match status" value="2"/>
</dbReference>